<name>A0ABU7HN99_9PSED</name>
<evidence type="ECO:0000313" key="1">
    <source>
        <dbReference type="EMBL" id="MEE1932983.1"/>
    </source>
</evidence>
<keyword evidence="2" id="KW-1185">Reference proteome</keyword>
<protein>
    <submittedName>
        <fullName evidence="1">Uncharacterized protein</fullName>
    </submittedName>
</protein>
<proteinExistence type="predicted"/>
<accession>A0ABU7HN99</accession>
<dbReference type="EMBL" id="JAZDQJ010000005">
    <property type="protein sequence ID" value="MEE1932983.1"/>
    <property type="molecule type" value="Genomic_DNA"/>
</dbReference>
<dbReference type="Proteomes" id="UP001335100">
    <property type="component" value="Unassembled WGS sequence"/>
</dbReference>
<comment type="caution">
    <text evidence="1">The sequence shown here is derived from an EMBL/GenBank/DDBJ whole genome shotgun (WGS) entry which is preliminary data.</text>
</comment>
<evidence type="ECO:0000313" key="2">
    <source>
        <dbReference type="Proteomes" id="UP001335100"/>
    </source>
</evidence>
<gene>
    <name evidence="1" type="ORF">V0R50_07110</name>
</gene>
<dbReference type="RefSeq" id="WP_330073877.1">
    <property type="nucleotide sequence ID" value="NZ_JAZDQJ010000005.1"/>
</dbReference>
<reference evidence="1 2" key="1">
    <citation type="submission" date="2024-01" db="EMBL/GenBank/DDBJ databases">
        <title>Unpublished Manusciprt.</title>
        <authorList>
            <person name="Duman M."/>
            <person name="Valdes E.G."/>
            <person name="Ajmi N."/>
            <person name="Altun S."/>
            <person name="Saticioglu I.B."/>
        </authorList>
    </citation>
    <scope>NUCLEOTIDE SEQUENCE [LARGE SCALE GENOMIC DNA]</scope>
    <source>
        <strain evidence="1 2">148P</strain>
    </source>
</reference>
<sequence length="151" mass="16490">MNVRERIAHTIKAIAQKDHAQVRQLIDNCPTEHVEVASLEFLNTTRMLCRVAQLFECEMRGLALNFASSAMDGAAKLECLDQIAAANQAFADFCSDHGVSTRDLISTIGGHHPAVVYLTGLSPSAKGDLVESWRHSFTVAAGAEMLGERRH</sequence>
<organism evidence="1 2">
    <name type="scientific">Pseudomonas ulcerans</name>
    <dbReference type="NCBI Taxonomy" id="3115852"/>
    <lineage>
        <taxon>Bacteria</taxon>
        <taxon>Pseudomonadati</taxon>
        <taxon>Pseudomonadota</taxon>
        <taxon>Gammaproteobacteria</taxon>
        <taxon>Pseudomonadales</taxon>
        <taxon>Pseudomonadaceae</taxon>
        <taxon>Pseudomonas</taxon>
    </lineage>
</organism>